<dbReference type="Proteomes" id="UP000550707">
    <property type="component" value="Unassembled WGS sequence"/>
</dbReference>
<dbReference type="GO" id="GO:0000166">
    <property type="term" value="F:nucleotide binding"/>
    <property type="evidence" value="ECO:0007669"/>
    <property type="project" value="UniProtKB-KW"/>
</dbReference>
<keyword evidence="15" id="KW-0496">Mitochondrion</keyword>
<evidence type="ECO:0000256" key="4">
    <source>
        <dbReference type="ARBA" id="ARBA00022452"/>
    </source>
</evidence>
<keyword evidence="12" id="KW-0520">NAD</keyword>
<gene>
    <name evidence="22" type="ORF">HJG59_019363</name>
</gene>
<keyword evidence="4" id="KW-1134">Transmembrane beta strand</keyword>
<proteinExistence type="inferred from homology"/>
<comment type="caution">
    <text evidence="22">The sequence shown here is derived from an EMBL/GenBank/DDBJ whole genome shotgun (WGS) entry which is preliminary data.</text>
</comment>
<keyword evidence="13" id="KW-0406">Ion transport</keyword>
<dbReference type="InterPro" id="IPR027246">
    <property type="entry name" value="Porin_Euk/Tom40"/>
</dbReference>
<dbReference type="Gene3D" id="2.40.160.10">
    <property type="entry name" value="Porin"/>
    <property type="match status" value="1"/>
</dbReference>
<evidence type="ECO:0000256" key="8">
    <source>
        <dbReference type="ARBA" id="ARBA00022741"/>
    </source>
</evidence>
<evidence type="ECO:0000256" key="9">
    <source>
        <dbReference type="ARBA" id="ARBA00022787"/>
    </source>
</evidence>
<keyword evidence="3" id="KW-0813">Transport</keyword>
<dbReference type="GO" id="GO:0008308">
    <property type="term" value="F:voltage-gated monoatomic anion channel activity"/>
    <property type="evidence" value="ECO:0007669"/>
    <property type="project" value="InterPro"/>
</dbReference>
<keyword evidence="9" id="KW-1000">Mitochondrion outer membrane</keyword>
<keyword evidence="23" id="KW-1185">Reference proteome</keyword>
<accession>A0A7J8GMV5</accession>
<evidence type="ECO:0000256" key="7">
    <source>
        <dbReference type="ARBA" id="ARBA00022692"/>
    </source>
</evidence>
<evidence type="ECO:0000313" key="23">
    <source>
        <dbReference type="Proteomes" id="UP000550707"/>
    </source>
</evidence>
<evidence type="ECO:0000256" key="11">
    <source>
        <dbReference type="ARBA" id="ARBA00022990"/>
    </source>
</evidence>
<evidence type="ECO:0000256" key="19">
    <source>
        <dbReference type="ARBA" id="ARBA00046980"/>
    </source>
</evidence>
<evidence type="ECO:0000256" key="21">
    <source>
        <dbReference type="ARBA" id="ARBA00050036"/>
    </source>
</evidence>
<dbReference type="PANTHER" id="PTHR11743:SF28">
    <property type="entry name" value="VOLTAGE-DEPENDENT ANION-SELECTIVE CHANNEL PROTEIN 3"/>
    <property type="match status" value="1"/>
</dbReference>
<keyword evidence="14" id="KW-0626">Porin</keyword>
<dbReference type="CDD" id="cd07306">
    <property type="entry name" value="Porin3_VDAC"/>
    <property type="match status" value="1"/>
</dbReference>
<comment type="subunit">
    <text evidence="19">Interacts with ARMC12 in a TBC1D21-dependent manner. Interacts with MISFA.</text>
</comment>
<evidence type="ECO:0000256" key="20">
    <source>
        <dbReference type="ARBA" id="ARBA00049964"/>
    </source>
</evidence>
<name>A0A7J8GMV5_MOLMO</name>
<evidence type="ECO:0000256" key="6">
    <source>
        <dbReference type="ARBA" id="ARBA00022553"/>
    </source>
</evidence>
<dbReference type="Pfam" id="PF01459">
    <property type="entry name" value="Porin_3"/>
    <property type="match status" value="1"/>
</dbReference>
<evidence type="ECO:0000256" key="2">
    <source>
        <dbReference type="ARBA" id="ARBA00007780"/>
    </source>
</evidence>
<keyword evidence="10" id="KW-0832">Ubl conjugation</keyword>
<evidence type="ECO:0000256" key="3">
    <source>
        <dbReference type="ARBA" id="ARBA00022448"/>
    </source>
</evidence>
<dbReference type="PANTHER" id="PTHR11743">
    <property type="entry name" value="VOLTAGE-DEPENDENT ANION-SELECTIVE CHANNEL"/>
    <property type="match status" value="1"/>
</dbReference>
<evidence type="ECO:0000256" key="12">
    <source>
        <dbReference type="ARBA" id="ARBA00023027"/>
    </source>
</evidence>
<dbReference type="PRINTS" id="PR00185">
    <property type="entry name" value="EUKARYTPORIN"/>
</dbReference>
<dbReference type="GO" id="GO:0015288">
    <property type="term" value="F:porin activity"/>
    <property type="evidence" value="ECO:0007669"/>
    <property type="project" value="UniProtKB-KW"/>
</dbReference>
<keyword evidence="7" id="KW-0812">Transmembrane</keyword>
<comment type="catalytic activity">
    <reaction evidence="18">
        <text>K(+)(in) = K(+)(out)</text>
        <dbReference type="Rhea" id="RHEA:29463"/>
        <dbReference type="ChEBI" id="CHEBI:29103"/>
    </reaction>
</comment>
<protein>
    <recommendedName>
        <fullName evidence="21">Non-selective voltage-gated ion channel VDAC3</fullName>
    </recommendedName>
</protein>
<evidence type="ECO:0000256" key="15">
    <source>
        <dbReference type="ARBA" id="ARBA00023128"/>
    </source>
</evidence>
<keyword evidence="5" id="KW-1017">Isopeptide bond</keyword>
<keyword evidence="11" id="KW-0007">Acetylation</keyword>
<dbReference type="AlphaFoldDB" id="A0A7J8GMV5"/>
<sequence>MCNTPTYCDLGKAAKDVFNKGYGFGMVKIDLRTKSCSGVEFSTSGHAYTDTGKASGNLETKYKVCNYGLTFTQKWNTDNTLGTEISLENKLAEGLKLTLDTTFLVQFCSII</sequence>
<comment type="subcellular location">
    <subcellularLocation>
        <location evidence="1">Mitochondrion outer membrane</location>
    </subcellularLocation>
</comment>
<dbReference type="InterPro" id="IPR023614">
    <property type="entry name" value="Porin_dom_sf"/>
</dbReference>
<comment type="function">
    <text evidence="20">Non-selective voltage-gated ion channel that mediates the transport of anions and cations through the mitochondrion outer membrane and plasma membrane. Forms a high-conducting channel with a stable open state and a voltage-induced closure with a mild preference for anions over cations. Involved in male fertility and sperm mitochondrial sheath formation.</text>
</comment>
<evidence type="ECO:0000313" key="22">
    <source>
        <dbReference type="EMBL" id="KAF6461240.1"/>
    </source>
</evidence>
<dbReference type="GO" id="GO:0046930">
    <property type="term" value="C:pore complex"/>
    <property type="evidence" value="ECO:0007669"/>
    <property type="project" value="UniProtKB-KW"/>
</dbReference>
<evidence type="ECO:0000256" key="14">
    <source>
        <dbReference type="ARBA" id="ARBA00023114"/>
    </source>
</evidence>
<keyword evidence="16" id="KW-0472">Membrane</keyword>
<comment type="similarity">
    <text evidence="2">Belongs to the eukaryotic mitochondrial porin family.</text>
</comment>
<dbReference type="EMBL" id="JACASF010000009">
    <property type="protein sequence ID" value="KAF6461240.1"/>
    <property type="molecule type" value="Genomic_DNA"/>
</dbReference>
<comment type="catalytic activity">
    <reaction evidence="17">
        <text>chloride(in) = chloride(out)</text>
        <dbReference type="Rhea" id="RHEA:29823"/>
        <dbReference type="ChEBI" id="CHEBI:17996"/>
    </reaction>
</comment>
<dbReference type="InterPro" id="IPR001925">
    <property type="entry name" value="Porin_Euk"/>
</dbReference>
<keyword evidence="8" id="KW-0547">Nucleotide-binding</keyword>
<organism evidence="22 23">
    <name type="scientific">Molossus molossus</name>
    <name type="common">Pallas' mastiff bat</name>
    <name type="synonym">Vespertilio molossus</name>
    <dbReference type="NCBI Taxonomy" id="27622"/>
    <lineage>
        <taxon>Eukaryota</taxon>
        <taxon>Metazoa</taxon>
        <taxon>Chordata</taxon>
        <taxon>Craniata</taxon>
        <taxon>Vertebrata</taxon>
        <taxon>Euteleostomi</taxon>
        <taxon>Mammalia</taxon>
        <taxon>Eutheria</taxon>
        <taxon>Laurasiatheria</taxon>
        <taxon>Chiroptera</taxon>
        <taxon>Yangochiroptera</taxon>
        <taxon>Molossidae</taxon>
        <taxon>Molossus</taxon>
    </lineage>
</organism>
<evidence type="ECO:0000256" key="5">
    <source>
        <dbReference type="ARBA" id="ARBA00022499"/>
    </source>
</evidence>
<evidence type="ECO:0000256" key="13">
    <source>
        <dbReference type="ARBA" id="ARBA00023065"/>
    </source>
</evidence>
<dbReference type="GO" id="GO:0005741">
    <property type="term" value="C:mitochondrial outer membrane"/>
    <property type="evidence" value="ECO:0007669"/>
    <property type="project" value="UniProtKB-SubCell"/>
</dbReference>
<keyword evidence="6" id="KW-0597">Phosphoprotein</keyword>
<evidence type="ECO:0000256" key="18">
    <source>
        <dbReference type="ARBA" id="ARBA00034430"/>
    </source>
</evidence>
<evidence type="ECO:0000256" key="17">
    <source>
        <dbReference type="ARBA" id="ARBA00024167"/>
    </source>
</evidence>
<evidence type="ECO:0000256" key="16">
    <source>
        <dbReference type="ARBA" id="ARBA00023136"/>
    </source>
</evidence>
<reference evidence="22 23" key="1">
    <citation type="journal article" date="2020" name="Nature">
        <title>Six reference-quality genomes reveal evolution of bat adaptations.</title>
        <authorList>
            <person name="Jebb D."/>
            <person name="Huang Z."/>
            <person name="Pippel M."/>
            <person name="Hughes G.M."/>
            <person name="Lavrichenko K."/>
            <person name="Devanna P."/>
            <person name="Winkler S."/>
            <person name="Jermiin L.S."/>
            <person name="Skirmuntt E.C."/>
            <person name="Katzourakis A."/>
            <person name="Burkitt-Gray L."/>
            <person name="Ray D.A."/>
            <person name="Sullivan K.A.M."/>
            <person name="Roscito J.G."/>
            <person name="Kirilenko B.M."/>
            <person name="Davalos L.M."/>
            <person name="Corthals A.P."/>
            <person name="Power M.L."/>
            <person name="Jones G."/>
            <person name="Ransome R.D."/>
            <person name="Dechmann D.K.N."/>
            <person name="Locatelli A.G."/>
            <person name="Puechmaille S.J."/>
            <person name="Fedrigo O."/>
            <person name="Jarvis E.D."/>
            <person name="Hiller M."/>
            <person name="Vernes S.C."/>
            <person name="Myers E.W."/>
            <person name="Teeling E.C."/>
        </authorList>
    </citation>
    <scope>NUCLEOTIDE SEQUENCE [LARGE SCALE GENOMIC DNA]</scope>
    <source>
        <strain evidence="22">MMolMol1</strain>
        <tissue evidence="22">Muscle</tissue>
    </source>
</reference>
<evidence type="ECO:0000256" key="10">
    <source>
        <dbReference type="ARBA" id="ARBA00022843"/>
    </source>
</evidence>
<evidence type="ECO:0000256" key="1">
    <source>
        <dbReference type="ARBA" id="ARBA00004294"/>
    </source>
</evidence>